<keyword evidence="4 5" id="KW-0472">Membrane</keyword>
<dbReference type="Gene3D" id="1.20.144.10">
    <property type="entry name" value="Phosphatidic acid phosphatase type 2/haloperoxidase"/>
    <property type="match status" value="1"/>
</dbReference>
<dbReference type="PANTHER" id="PTHR31310">
    <property type="match status" value="1"/>
</dbReference>
<protein>
    <submittedName>
        <fullName evidence="7">Inositol phosphorylceramide synthase</fullName>
    </submittedName>
</protein>
<evidence type="ECO:0000256" key="1">
    <source>
        <dbReference type="ARBA" id="ARBA00004141"/>
    </source>
</evidence>
<accession>A0A556QQV8</accession>
<feature type="domain" description="Inositolphosphotransferase Aur1/Ipt1" evidence="6">
    <location>
        <begin position="119"/>
        <end position="294"/>
    </location>
</feature>
<evidence type="ECO:0000256" key="2">
    <source>
        <dbReference type="ARBA" id="ARBA00022692"/>
    </source>
</evidence>
<feature type="transmembrane region" description="Helical" evidence="5">
    <location>
        <begin position="45"/>
        <end position="60"/>
    </location>
</feature>
<dbReference type="GO" id="GO:0016020">
    <property type="term" value="C:membrane"/>
    <property type="evidence" value="ECO:0007669"/>
    <property type="project" value="UniProtKB-SubCell"/>
</dbReference>
<proteinExistence type="predicted"/>
<evidence type="ECO:0000256" key="4">
    <source>
        <dbReference type="ARBA" id="ARBA00023136"/>
    </source>
</evidence>
<feature type="transmembrane region" description="Helical" evidence="5">
    <location>
        <begin position="20"/>
        <end position="39"/>
    </location>
</feature>
<gene>
    <name evidence="7" type="ORF">FPL22_06920</name>
</gene>
<keyword evidence="2 5" id="KW-0812">Transmembrane</keyword>
<reference evidence="7 8" key="1">
    <citation type="submission" date="2019-07" db="EMBL/GenBank/DDBJ databases">
        <title>Description of 53C-WASEF.</title>
        <authorList>
            <person name="Pitt A."/>
            <person name="Hahn M.W."/>
        </authorList>
    </citation>
    <scope>NUCLEOTIDE SEQUENCE [LARGE SCALE GENOMIC DNA]</scope>
    <source>
        <strain evidence="7 8">53C-WASEF</strain>
    </source>
</reference>
<keyword evidence="8" id="KW-1185">Reference proteome</keyword>
<dbReference type="OrthoDB" id="629685at2"/>
<sequence>MRGERIIAEWRDWWRGAGAAGRWVPVAMGAVFLALHTVLGGLRGDHAWLVLAALAVYYAGPRLRAAGRFLLPLLIMVTVYDSQQYWALSLRATVNVAGPHALELALFGVRDGDAVTTLSAWLQTHTHALLDLVCGVAYLAFVPVFLLVAAWWRFVKKIPGAEGVMWAMLWLNLAAYVIWMIYPAAPPWYADHYGLGPAVLTAAPEAAGAARFDALLGVTWFADYYAKNTNVFGAIPSLHVGQTFLAALFAWRFRSLRIVMTGFWLLVMFSSVYLNHHYLVDGLAGMALATVAWAVMRRSEERIEFHEPTLVTAADEPFWRCLYQLLLSVERHELNLRQRVVVWDLGLSAKTLARLKRRFPWALFHTLDFSQLPEHVKPEKRTYAWKPVVIHRTMEIYGGKLLWLDSAAIIRGPWTEMTESIDQHGLYLLAGQSALRLRCDPAVVARLAVPEETMDQREFVSGLVGVDTRRPAVRVLLVEWQQLALDARDCPPRHAGNNPEQVLLTILVRQGVMSGELTVNSADIDISSSNPVRWVSSRNKVPMWLPVWADPFARAWYVIYKAGDRAVLRFKAASR</sequence>
<feature type="transmembrane region" description="Helical" evidence="5">
    <location>
        <begin position="258"/>
        <end position="274"/>
    </location>
</feature>
<feature type="transmembrane region" description="Helical" evidence="5">
    <location>
        <begin position="164"/>
        <end position="182"/>
    </location>
</feature>
<dbReference type="Proteomes" id="UP000315648">
    <property type="component" value="Unassembled WGS sequence"/>
</dbReference>
<evidence type="ECO:0000313" key="7">
    <source>
        <dbReference type="EMBL" id="TSJ79025.1"/>
    </source>
</evidence>
<evidence type="ECO:0000259" key="6">
    <source>
        <dbReference type="Pfam" id="PF14378"/>
    </source>
</evidence>
<comment type="caution">
    <text evidence="7">The sequence shown here is derived from an EMBL/GenBank/DDBJ whole genome shotgun (WGS) entry which is preliminary data.</text>
</comment>
<dbReference type="EMBL" id="VMBG01000001">
    <property type="protein sequence ID" value="TSJ79025.1"/>
    <property type="molecule type" value="Genomic_DNA"/>
</dbReference>
<comment type="subcellular location">
    <subcellularLocation>
        <location evidence="1">Membrane</location>
        <topology evidence="1">Multi-pass membrane protein</topology>
    </subcellularLocation>
</comment>
<dbReference type="PANTHER" id="PTHR31310:SF7">
    <property type="entry name" value="PA-PHOSPHATASE RELATED-FAMILY PROTEIN DDB_G0268928"/>
    <property type="match status" value="1"/>
</dbReference>
<dbReference type="AlphaFoldDB" id="A0A556QQV8"/>
<dbReference type="Pfam" id="PF14378">
    <property type="entry name" value="PAP2_3"/>
    <property type="match status" value="1"/>
</dbReference>
<feature type="transmembrane region" description="Helical" evidence="5">
    <location>
        <begin position="231"/>
        <end position="251"/>
    </location>
</feature>
<dbReference type="InterPro" id="IPR026841">
    <property type="entry name" value="Aur1/Ipt1"/>
</dbReference>
<organism evidence="7 8">
    <name type="scientific">Rariglobus hedericola</name>
    <dbReference type="NCBI Taxonomy" id="2597822"/>
    <lineage>
        <taxon>Bacteria</taxon>
        <taxon>Pseudomonadati</taxon>
        <taxon>Verrucomicrobiota</taxon>
        <taxon>Opitutia</taxon>
        <taxon>Opitutales</taxon>
        <taxon>Opitutaceae</taxon>
        <taxon>Rariglobus</taxon>
    </lineage>
</organism>
<evidence type="ECO:0000313" key="8">
    <source>
        <dbReference type="Proteomes" id="UP000315648"/>
    </source>
</evidence>
<dbReference type="InterPro" id="IPR052185">
    <property type="entry name" value="IPC_Synthase-Related"/>
</dbReference>
<evidence type="ECO:0000256" key="3">
    <source>
        <dbReference type="ARBA" id="ARBA00022989"/>
    </source>
</evidence>
<feature type="transmembrane region" description="Helical" evidence="5">
    <location>
        <begin position="128"/>
        <end position="152"/>
    </location>
</feature>
<evidence type="ECO:0000256" key="5">
    <source>
        <dbReference type="SAM" id="Phobius"/>
    </source>
</evidence>
<dbReference type="CDD" id="cd03386">
    <property type="entry name" value="PAP2_Aur1_like"/>
    <property type="match status" value="1"/>
</dbReference>
<name>A0A556QQV8_9BACT</name>
<keyword evidence="3 5" id="KW-1133">Transmembrane helix</keyword>